<organism evidence="9 10">
    <name type="scientific">Selenihalanaerobacter shriftii</name>
    <dbReference type="NCBI Taxonomy" id="142842"/>
    <lineage>
        <taxon>Bacteria</taxon>
        <taxon>Bacillati</taxon>
        <taxon>Bacillota</taxon>
        <taxon>Clostridia</taxon>
        <taxon>Halanaerobiales</taxon>
        <taxon>Halobacteroidaceae</taxon>
        <taxon>Selenihalanaerobacter</taxon>
    </lineage>
</organism>
<protein>
    <recommendedName>
        <fullName evidence="2">histidine kinase</fullName>
        <ecNumber evidence="2">2.7.13.3</ecNumber>
    </recommendedName>
</protein>
<evidence type="ECO:0000256" key="3">
    <source>
        <dbReference type="ARBA" id="ARBA00022679"/>
    </source>
</evidence>
<gene>
    <name evidence="9" type="ORF">SAMN02745118_01949</name>
</gene>
<keyword evidence="10" id="KW-1185">Reference proteome</keyword>
<feature type="domain" description="Histidine kinase/HSP90-like ATPase" evidence="8">
    <location>
        <begin position="377"/>
        <end position="473"/>
    </location>
</feature>
<evidence type="ECO:0000256" key="6">
    <source>
        <dbReference type="SAM" id="Coils"/>
    </source>
</evidence>
<dbReference type="InterPro" id="IPR050482">
    <property type="entry name" value="Sensor_HK_TwoCompSys"/>
</dbReference>
<feature type="transmembrane region" description="Helical" evidence="7">
    <location>
        <begin position="44"/>
        <end position="62"/>
    </location>
</feature>
<dbReference type="Pfam" id="PF07730">
    <property type="entry name" value="HisKA_3"/>
    <property type="match status" value="1"/>
</dbReference>
<evidence type="ECO:0000313" key="10">
    <source>
        <dbReference type="Proteomes" id="UP000190625"/>
    </source>
</evidence>
<evidence type="ECO:0000256" key="4">
    <source>
        <dbReference type="ARBA" id="ARBA00022777"/>
    </source>
</evidence>
<dbReference type="AlphaFoldDB" id="A0A1T4NVZ5"/>
<keyword evidence="7" id="KW-1133">Transmembrane helix</keyword>
<reference evidence="10" key="1">
    <citation type="submission" date="2017-02" db="EMBL/GenBank/DDBJ databases">
        <authorList>
            <person name="Varghese N."/>
            <person name="Submissions S."/>
        </authorList>
    </citation>
    <scope>NUCLEOTIDE SEQUENCE [LARGE SCALE GENOMIC DNA]</scope>
    <source>
        <strain evidence="10">ATCC BAA-73</strain>
    </source>
</reference>
<evidence type="ECO:0000256" key="1">
    <source>
        <dbReference type="ARBA" id="ARBA00000085"/>
    </source>
</evidence>
<dbReference type="Pfam" id="PF02518">
    <property type="entry name" value="HATPase_c"/>
    <property type="match status" value="1"/>
</dbReference>
<dbReference type="GO" id="GO:0000155">
    <property type="term" value="F:phosphorelay sensor kinase activity"/>
    <property type="evidence" value="ECO:0007669"/>
    <property type="project" value="InterPro"/>
</dbReference>
<feature type="transmembrane region" description="Helical" evidence="7">
    <location>
        <begin position="12"/>
        <end position="32"/>
    </location>
</feature>
<name>A0A1T4NVZ5_9FIRM</name>
<evidence type="ECO:0000256" key="2">
    <source>
        <dbReference type="ARBA" id="ARBA00012438"/>
    </source>
</evidence>
<dbReference type="GO" id="GO:0016020">
    <property type="term" value="C:membrane"/>
    <property type="evidence" value="ECO:0007669"/>
    <property type="project" value="InterPro"/>
</dbReference>
<accession>A0A1T4NVZ5</accession>
<feature type="transmembrane region" description="Helical" evidence="7">
    <location>
        <begin position="231"/>
        <end position="251"/>
    </location>
</feature>
<dbReference type="OrthoDB" id="9781904at2"/>
<keyword evidence="3" id="KW-0808">Transferase</keyword>
<dbReference type="PANTHER" id="PTHR24421">
    <property type="entry name" value="NITRATE/NITRITE SENSOR PROTEIN NARX-RELATED"/>
    <property type="match status" value="1"/>
</dbReference>
<keyword evidence="7" id="KW-0812">Transmembrane</keyword>
<dbReference type="GO" id="GO:0046983">
    <property type="term" value="F:protein dimerization activity"/>
    <property type="evidence" value="ECO:0007669"/>
    <property type="project" value="InterPro"/>
</dbReference>
<keyword evidence="7" id="KW-0472">Membrane</keyword>
<dbReference type="Gene3D" id="1.20.5.1930">
    <property type="match status" value="1"/>
</dbReference>
<sequence length="477" mass="55539">MHTIYEVLKVNINLIYFFYGLSFFMLGFAVFLKNTSNSNFRLANSLVFLAIFGVLHSFYEWGYIFIPIQEHYLSSIIIKEFYIFRGFIEGLSFVFLFYFGIHLLVNTKQKSNYLLFLPWIIFIIWMFLSVYFGFKSNLVYFNMWLKAADVWSRYLLALPGSFITCYALFLQINELQVLGNKKIVNNLYGLIGAIFLYGVVGGLVVPENIHLLSRYINVNTFFTTFKLPVQMFRAITGIGMAYFIVGILEMYDVEYHYKLEKLKKEKAILNERQRISRNLHDGIIQSIYGVGLGLESVSYLMQQKNLVKAEEELNKKMDNLNGIISNIRDYIMDLKPEILEEEHLYQLLKKLIDDFLDLDVQVNFDYMVSKDIKIFPEYLDNIYHILQEGLNNIKKHAKARKVTLKVSEDTNQIIIRLIDDGVGFDLYSTGDKKEKHQGLKNMKERANLINCELIINSAKGKGTEIKIKIPCEVIKGV</sequence>
<dbReference type="InterPro" id="IPR011712">
    <property type="entry name" value="Sig_transdc_His_kin_sub3_dim/P"/>
</dbReference>
<feature type="transmembrane region" description="Helical" evidence="7">
    <location>
        <begin position="154"/>
        <end position="172"/>
    </location>
</feature>
<dbReference type="EC" id="2.7.13.3" evidence="2"/>
<evidence type="ECO:0000259" key="8">
    <source>
        <dbReference type="SMART" id="SM00387"/>
    </source>
</evidence>
<dbReference type="CDD" id="cd16917">
    <property type="entry name" value="HATPase_UhpB-NarQ-NarX-like"/>
    <property type="match status" value="1"/>
</dbReference>
<evidence type="ECO:0000256" key="7">
    <source>
        <dbReference type="SAM" id="Phobius"/>
    </source>
</evidence>
<keyword evidence="5" id="KW-0902">Two-component regulatory system</keyword>
<dbReference type="STRING" id="142842.SAMN02745118_01949"/>
<feature type="transmembrane region" description="Helical" evidence="7">
    <location>
        <begin position="82"/>
        <end position="101"/>
    </location>
</feature>
<evidence type="ECO:0000256" key="5">
    <source>
        <dbReference type="ARBA" id="ARBA00023012"/>
    </source>
</evidence>
<keyword evidence="4 9" id="KW-0418">Kinase</keyword>
<keyword evidence="6" id="KW-0175">Coiled coil</keyword>
<dbReference type="PANTHER" id="PTHR24421:SF55">
    <property type="entry name" value="SENSOR HISTIDINE KINASE YDFH"/>
    <property type="match status" value="1"/>
</dbReference>
<feature type="coiled-coil region" evidence="6">
    <location>
        <begin position="299"/>
        <end position="326"/>
    </location>
</feature>
<dbReference type="Proteomes" id="UP000190625">
    <property type="component" value="Unassembled WGS sequence"/>
</dbReference>
<dbReference type="SMART" id="SM00387">
    <property type="entry name" value="HATPase_c"/>
    <property type="match status" value="1"/>
</dbReference>
<feature type="transmembrane region" description="Helical" evidence="7">
    <location>
        <begin position="184"/>
        <end position="205"/>
    </location>
</feature>
<dbReference type="EMBL" id="FUWM01000016">
    <property type="protein sequence ID" value="SJZ83365.1"/>
    <property type="molecule type" value="Genomic_DNA"/>
</dbReference>
<dbReference type="RefSeq" id="WP_078810388.1">
    <property type="nucleotide sequence ID" value="NZ_FUWM01000016.1"/>
</dbReference>
<proteinExistence type="predicted"/>
<comment type="catalytic activity">
    <reaction evidence="1">
        <text>ATP + protein L-histidine = ADP + protein N-phospho-L-histidine.</text>
        <dbReference type="EC" id="2.7.13.3"/>
    </reaction>
</comment>
<dbReference type="InterPro" id="IPR003594">
    <property type="entry name" value="HATPase_dom"/>
</dbReference>
<evidence type="ECO:0000313" key="9">
    <source>
        <dbReference type="EMBL" id="SJZ83365.1"/>
    </source>
</evidence>
<feature type="transmembrane region" description="Helical" evidence="7">
    <location>
        <begin position="113"/>
        <end position="134"/>
    </location>
</feature>
<dbReference type="SUPFAM" id="SSF55874">
    <property type="entry name" value="ATPase domain of HSP90 chaperone/DNA topoisomerase II/histidine kinase"/>
    <property type="match status" value="1"/>
</dbReference>
<dbReference type="Gene3D" id="3.30.565.10">
    <property type="entry name" value="Histidine kinase-like ATPase, C-terminal domain"/>
    <property type="match status" value="1"/>
</dbReference>
<dbReference type="InterPro" id="IPR036890">
    <property type="entry name" value="HATPase_C_sf"/>
</dbReference>